<name>A0A2U1Q773_ARTAN</name>
<proteinExistence type="predicted"/>
<gene>
    <name evidence="1" type="ORF">CTI12_AA066790</name>
</gene>
<organism evidence="1 2">
    <name type="scientific">Artemisia annua</name>
    <name type="common">Sweet wormwood</name>
    <dbReference type="NCBI Taxonomy" id="35608"/>
    <lineage>
        <taxon>Eukaryota</taxon>
        <taxon>Viridiplantae</taxon>
        <taxon>Streptophyta</taxon>
        <taxon>Embryophyta</taxon>
        <taxon>Tracheophyta</taxon>
        <taxon>Spermatophyta</taxon>
        <taxon>Magnoliopsida</taxon>
        <taxon>eudicotyledons</taxon>
        <taxon>Gunneridae</taxon>
        <taxon>Pentapetalae</taxon>
        <taxon>asterids</taxon>
        <taxon>campanulids</taxon>
        <taxon>Asterales</taxon>
        <taxon>Asteraceae</taxon>
        <taxon>Asteroideae</taxon>
        <taxon>Anthemideae</taxon>
        <taxon>Artemisiinae</taxon>
        <taxon>Artemisia</taxon>
    </lineage>
</organism>
<dbReference type="EMBL" id="PKPP01000351">
    <property type="protein sequence ID" value="PWA93861.1"/>
    <property type="molecule type" value="Genomic_DNA"/>
</dbReference>
<sequence>MNYSDENVIDMAMVLGYGVAKMPMTYLGVHVGCNMGRVENWKCILQRKGVNLIAACKRSLGDGMNISFWDETWCGESPLKVLFTRVYALEGDKKSKVAHRINISDWNMVLRRAPKGGVESSQLEDLKAVIEDITMSDNKDGWKWSLASNGFSVASARKFIDEHTLPCGLSCTRWYRAVPIKVNVFL</sequence>
<keyword evidence="1" id="KW-0695">RNA-directed DNA polymerase</keyword>
<evidence type="ECO:0000313" key="2">
    <source>
        <dbReference type="Proteomes" id="UP000245207"/>
    </source>
</evidence>
<dbReference type="PANTHER" id="PTHR36617:SF16">
    <property type="entry name" value="OS04G0516500 PROTEIN"/>
    <property type="match status" value="1"/>
</dbReference>
<dbReference type="GO" id="GO:0003964">
    <property type="term" value="F:RNA-directed DNA polymerase activity"/>
    <property type="evidence" value="ECO:0007669"/>
    <property type="project" value="UniProtKB-KW"/>
</dbReference>
<reference evidence="1 2" key="1">
    <citation type="journal article" date="2018" name="Mol. Plant">
        <title>The genome of Artemisia annua provides insight into the evolution of Asteraceae family and artemisinin biosynthesis.</title>
        <authorList>
            <person name="Shen Q."/>
            <person name="Zhang L."/>
            <person name="Liao Z."/>
            <person name="Wang S."/>
            <person name="Yan T."/>
            <person name="Shi P."/>
            <person name="Liu M."/>
            <person name="Fu X."/>
            <person name="Pan Q."/>
            <person name="Wang Y."/>
            <person name="Lv Z."/>
            <person name="Lu X."/>
            <person name="Zhang F."/>
            <person name="Jiang W."/>
            <person name="Ma Y."/>
            <person name="Chen M."/>
            <person name="Hao X."/>
            <person name="Li L."/>
            <person name="Tang Y."/>
            <person name="Lv G."/>
            <person name="Zhou Y."/>
            <person name="Sun X."/>
            <person name="Brodelius P.E."/>
            <person name="Rose J.K.C."/>
            <person name="Tang K."/>
        </authorList>
    </citation>
    <scope>NUCLEOTIDE SEQUENCE [LARGE SCALE GENOMIC DNA]</scope>
    <source>
        <strain evidence="2">cv. Huhao1</strain>
        <tissue evidence="1">Leaf</tissue>
    </source>
</reference>
<keyword evidence="2" id="KW-1185">Reference proteome</keyword>
<keyword evidence="1" id="KW-0548">Nucleotidyltransferase</keyword>
<dbReference type="PANTHER" id="PTHR36617">
    <property type="entry name" value="PROTEIN, PUTATIVE-RELATED"/>
    <property type="match status" value="1"/>
</dbReference>
<evidence type="ECO:0000313" key="1">
    <source>
        <dbReference type="EMBL" id="PWA93861.1"/>
    </source>
</evidence>
<dbReference type="Proteomes" id="UP000245207">
    <property type="component" value="Unassembled WGS sequence"/>
</dbReference>
<dbReference type="AlphaFoldDB" id="A0A2U1Q773"/>
<comment type="caution">
    <text evidence="1">The sequence shown here is derived from an EMBL/GenBank/DDBJ whole genome shotgun (WGS) entry which is preliminary data.</text>
</comment>
<accession>A0A2U1Q773</accession>
<protein>
    <submittedName>
        <fullName evidence="1">RNA-directed DNA polymerase, eukaryota, Reverse transcriptase zinc-binding domain protein</fullName>
    </submittedName>
</protein>
<keyword evidence="1" id="KW-0808">Transferase</keyword>
<dbReference type="OrthoDB" id="684023at2759"/>